<dbReference type="EMBL" id="CAMAPE010000080">
    <property type="protein sequence ID" value="CAH9119651.1"/>
    <property type="molecule type" value="Genomic_DNA"/>
</dbReference>
<proteinExistence type="predicted"/>
<dbReference type="Proteomes" id="UP001152484">
    <property type="component" value="Unassembled WGS sequence"/>
</dbReference>
<dbReference type="SUPFAM" id="SSF52047">
    <property type="entry name" value="RNI-like"/>
    <property type="match status" value="1"/>
</dbReference>
<organism evidence="1 2">
    <name type="scientific">Cuscuta europaea</name>
    <name type="common">European dodder</name>
    <dbReference type="NCBI Taxonomy" id="41803"/>
    <lineage>
        <taxon>Eukaryota</taxon>
        <taxon>Viridiplantae</taxon>
        <taxon>Streptophyta</taxon>
        <taxon>Embryophyta</taxon>
        <taxon>Tracheophyta</taxon>
        <taxon>Spermatophyta</taxon>
        <taxon>Magnoliopsida</taxon>
        <taxon>eudicotyledons</taxon>
        <taxon>Gunneridae</taxon>
        <taxon>Pentapetalae</taxon>
        <taxon>asterids</taxon>
        <taxon>lamiids</taxon>
        <taxon>Solanales</taxon>
        <taxon>Convolvulaceae</taxon>
        <taxon>Cuscuteae</taxon>
        <taxon>Cuscuta</taxon>
        <taxon>Cuscuta subgen. Cuscuta</taxon>
    </lineage>
</organism>
<accession>A0A9P1EPY7</accession>
<evidence type="ECO:0000313" key="1">
    <source>
        <dbReference type="EMBL" id="CAH9119651.1"/>
    </source>
</evidence>
<sequence>MLPVYSPDWLHQNSDSLSLGVGLKEHCSRPLHLRSIKTLSLLMCPHTAVEVASAAFPIAINLEEIKLDGFNFAFGKHILFAVQLLKKSPNLLVLEINIQEGFEAVDSELLEDTIEDDLRTLETLMLNGFGSSEVEVCLVKLLLAKSPALHHVVIHAAQSINDLRHFEATKKLLNYPRASSKAQIV</sequence>
<reference evidence="1" key="1">
    <citation type="submission" date="2022-07" db="EMBL/GenBank/DDBJ databases">
        <authorList>
            <person name="Macas J."/>
            <person name="Novak P."/>
            <person name="Neumann P."/>
        </authorList>
    </citation>
    <scope>NUCLEOTIDE SEQUENCE</scope>
</reference>
<evidence type="ECO:0000313" key="2">
    <source>
        <dbReference type="Proteomes" id="UP001152484"/>
    </source>
</evidence>
<comment type="caution">
    <text evidence="1">The sequence shown here is derived from an EMBL/GenBank/DDBJ whole genome shotgun (WGS) entry which is preliminary data.</text>
</comment>
<protein>
    <recommendedName>
        <fullName evidence="3">FBD domain-containing protein</fullName>
    </recommendedName>
</protein>
<keyword evidence="2" id="KW-1185">Reference proteome</keyword>
<evidence type="ECO:0008006" key="3">
    <source>
        <dbReference type="Google" id="ProtNLM"/>
    </source>
</evidence>
<gene>
    <name evidence="1" type="ORF">CEURO_LOCUS22419</name>
</gene>
<dbReference type="AlphaFoldDB" id="A0A9P1EPY7"/>
<name>A0A9P1EPY7_CUSEU</name>
<dbReference type="OrthoDB" id="1304307at2759"/>